<dbReference type="SUPFAM" id="SSF46955">
    <property type="entry name" value="Putative DNA-binding domain"/>
    <property type="match status" value="1"/>
</dbReference>
<dbReference type="EMBL" id="JAAVJD010000030">
    <property type="protein sequence ID" value="NJQ05248.1"/>
    <property type="molecule type" value="Genomic_DNA"/>
</dbReference>
<evidence type="ECO:0000313" key="5">
    <source>
        <dbReference type="Proteomes" id="UP000578686"/>
    </source>
</evidence>
<dbReference type="GO" id="GO:0003700">
    <property type="term" value="F:DNA-binding transcription factor activity"/>
    <property type="evidence" value="ECO:0007669"/>
    <property type="project" value="InterPro"/>
</dbReference>
<keyword evidence="5" id="KW-1185">Reference proteome</keyword>
<dbReference type="InterPro" id="IPR047057">
    <property type="entry name" value="MerR_fam"/>
</dbReference>
<feature type="domain" description="HTH merR-type" evidence="3">
    <location>
        <begin position="1"/>
        <end position="68"/>
    </location>
</feature>
<dbReference type="PANTHER" id="PTHR30204:SF97">
    <property type="entry name" value="MERR FAMILY REGULATORY PROTEIN"/>
    <property type="match status" value="1"/>
</dbReference>
<organism evidence="4 5">
    <name type="scientific">Streptomyces lonarensis</name>
    <dbReference type="NCBI Taxonomy" id="700599"/>
    <lineage>
        <taxon>Bacteria</taxon>
        <taxon>Bacillati</taxon>
        <taxon>Actinomycetota</taxon>
        <taxon>Actinomycetes</taxon>
        <taxon>Kitasatosporales</taxon>
        <taxon>Streptomycetaceae</taxon>
        <taxon>Streptomyces</taxon>
    </lineage>
</organism>
<name>A0A7X6HY60_9ACTN</name>
<dbReference type="InterPro" id="IPR000551">
    <property type="entry name" value="MerR-type_HTH_dom"/>
</dbReference>
<keyword evidence="1" id="KW-0238">DNA-binding</keyword>
<dbReference type="PROSITE" id="PS50937">
    <property type="entry name" value="HTH_MERR_2"/>
    <property type="match status" value="1"/>
</dbReference>
<proteinExistence type="predicted"/>
<dbReference type="PANTHER" id="PTHR30204">
    <property type="entry name" value="REDOX-CYCLING DRUG-SENSING TRANSCRIPTIONAL ACTIVATOR SOXR"/>
    <property type="match status" value="1"/>
</dbReference>
<sequence length="137" mass="14946">MRIGELAGRTGVSVRSLRYYEDQGLLASARSGGGQRTYDEEQVERVHFIQRLYAAGISSRTIAELLPCVERPSEENSGKAQARLAEERDKLARHIAELGRTLDSLDSLIAAAGTCHHHLPDGTPTTHRADRTPVAVG</sequence>
<dbReference type="PRINTS" id="PR00040">
    <property type="entry name" value="HTHMERR"/>
</dbReference>
<feature type="region of interest" description="Disordered" evidence="2">
    <location>
        <begin position="117"/>
        <end position="137"/>
    </location>
</feature>
<reference evidence="4 5" key="1">
    <citation type="submission" date="2020-03" db="EMBL/GenBank/DDBJ databases">
        <title>Draft genome of Streptomyces sp. ventii, isolated from the Axial Seamount in the Pacific Ocean, and resequencing of the two type strains Streptomyces lonarensis strain NCL 716 and Streptomyces bohaiensis strain 11A07.</title>
        <authorList>
            <person name="Loughran R.M."/>
            <person name="Pfannmuller K.M."/>
            <person name="Wasson B.J."/>
            <person name="Deadmond M.C."/>
            <person name="Paddock B.E."/>
            <person name="Koyack M.J."/>
            <person name="Gallegos D.A."/>
            <person name="Mitchell E.A."/>
            <person name="Ushijima B."/>
            <person name="Saw J.H."/>
            <person name="Mcphail K.L."/>
            <person name="Videau P."/>
        </authorList>
    </citation>
    <scope>NUCLEOTIDE SEQUENCE [LARGE SCALE GENOMIC DNA]</scope>
    <source>
        <strain evidence="4 5">NCL716</strain>
    </source>
</reference>
<comment type="caution">
    <text evidence="4">The sequence shown here is derived from an EMBL/GenBank/DDBJ whole genome shotgun (WGS) entry which is preliminary data.</text>
</comment>
<accession>A0A7X6HY60</accession>
<evidence type="ECO:0000259" key="3">
    <source>
        <dbReference type="PROSITE" id="PS50937"/>
    </source>
</evidence>
<protein>
    <submittedName>
        <fullName evidence="4">MerR family transcriptional regulator</fullName>
    </submittedName>
</protein>
<dbReference type="PROSITE" id="PS00552">
    <property type="entry name" value="HTH_MERR_1"/>
    <property type="match status" value="1"/>
</dbReference>
<dbReference type="RefSeq" id="WP_167968537.1">
    <property type="nucleotide sequence ID" value="NZ_BHZG01000426.1"/>
</dbReference>
<dbReference type="AlphaFoldDB" id="A0A7X6HY60"/>
<evidence type="ECO:0000256" key="2">
    <source>
        <dbReference type="SAM" id="MobiDB-lite"/>
    </source>
</evidence>
<dbReference type="GO" id="GO:0003677">
    <property type="term" value="F:DNA binding"/>
    <property type="evidence" value="ECO:0007669"/>
    <property type="project" value="UniProtKB-KW"/>
</dbReference>
<dbReference type="Pfam" id="PF13411">
    <property type="entry name" value="MerR_1"/>
    <property type="match status" value="1"/>
</dbReference>
<dbReference type="CDD" id="cd01282">
    <property type="entry name" value="HTH_MerR-like_sg3"/>
    <property type="match status" value="1"/>
</dbReference>
<dbReference type="InterPro" id="IPR009061">
    <property type="entry name" value="DNA-bd_dom_put_sf"/>
</dbReference>
<dbReference type="SMART" id="SM00422">
    <property type="entry name" value="HTH_MERR"/>
    <property type="match status" value="1"/>
</dbReference>
<gene>
    <name evidence="4" type="ORF">HCN56_06575</name>
</gene>
<evidence type="ECO:0000313" key="4">
    <source>
        <dbReference type="EMBL" id="NJQ05248.1"/>
    </source>
</evidence>
<evidence type="ECO:0000256" key="1">
    <source>
        <dbReference type="ARBA" id="ARBA00023125"/>
    </source>
</evidence>
<dbReference type="Gene3D" id="1.10.1660.10">
    <property type="match status" value="1"/>
</dbReference>
<dbReference type="Proteomes" id="UP000578686">
    <property type="component" value="Unassembled WGS sequence"/>
</dbReference>